<dbReference type="AlphaFoldDB" id="A0A0C2II47"/>
<dbReference type="EMBL" id="JWZT01004035">
    <property type="protein sequence ID" value="KII65019.1"/>
    <property type="molecule type" value="Genomic_DNA"/>
</dbReference>
<keyword evidence="2" id="KW-1185">Reference proteome</keyword>
<accession>A0A0C2II47</accession>
<protein>
    <submittedName>
        <fullName evidence="1">Uncharacterized protein</fullName>
    </submittedName>
</protein>
<reference evidence="1 2" key="1">
    <citation type="journal article" date="2014" name="Genome Biol. Evol.">
        <title>The genome of the myxosporean Thelohanellus kitauei shows adaptations to nutrient acquisition within its fish host.</title>
        <authorList>
            <person name="Yang Y."/>
            <person name="Xiong J."/>
            <person name="Zhou Z."/>
            <person name="Huo F."/>
            <person name="Miao W."/>
            <person name="Ran C."/>
            <person name="Liu Y."/>
            <person name="Zhang J."/>
            <person name="Feng J."/>
            <person name="Wang M."/>
            <person name="Wang M."/>
            <person name="Wang L."/>
            <person name="Yao B."/>
        </authorList>
    </citation>
    <scope>NUCLEOTIDE SEQUENCE [LARGE SCALE GENOMIC DNA]</scope>
    <source>
        <strain evidence="1">Wuqing</strain>
    </source>
</reference>
<comment type="caution">
    <text evidence="1">The sequence shown here is derived from an EMBL/GenBank/DDBJ whole genome shotgun (WGS) entry which is preliminary data.</text>
</comment>
<proteinExistence type="predicted"/>
<dbReference type="Proteomes" id="UP000031668">
    <property type="component" value="Unassembled WGS sequence"/>
</dbReference>
<gene>
    <name evidence="1" type="ORF">RF11_14971</name>
</gene>
<name>A0A0C2II47_THEKT</name>
<organism evidence="1 2">
    <name type="scientific">Thelohanellus kitauei</name>
    <name type="common">Myxosporean</name>
    <dbReference type="NCBI Taxonomy" id="669202"/>
    <lineage>
        <taxon>Eukaryota</taxon>
        <taxon>Metazoa</taxon>
        <taxon>Cnidaria</taxon>
        <taxon>Myxozoa</taxon>
        <taxon>Myxosporea</taxon>
        <taxon>Bivalvulida</taxon>
        <taxon>Platysporina</taxon>
        <taxon>Myxobolidae</taxon>
        <taxon>Thelohanellus</taxon>
    </lineage>
</organism>
<sequence>MMEHSECFLTANLDTIRKFIRALILALSDGLPNNKFTDQNSSENSIINEDFGKLVFSRCGYDIINNFQNQIPGIISENSEYKKYKYAMAWIILELNESNCLDKRTADYLMKFCNITPKCSTLIQRYPNKSDVNGHMCVLNTLQSQIWLHEFSFPLLLRWLMLIYELQFMYGDLNSKLDNLYYIYNYGI</sequence>
<evidence type="ECO:0000313" key="1">
    <source>
        <dbReference type="EMBL" id="KII65019.1"/>
    </source>
</evidence>
<evidence type="ECO:0000313" key="2">
    <source>
        <dbReference type="Proteomes" id="UP000031668"/>
    </source>
</evidence>